<evidence type="ECO:0000313" key="3">
    <source>
        <dbReference type="Proteomes" id="UP001153555"/>
    </source>
</evidence>
<feature type="chain" id="PRO_5040326675" evidence="1">
    <location>
        <begin position="21"/>
        <end position="118"/>
    </location>
</feature>
<name>A0A9N7N7U8_STRHE</name>
<accession>A0A9N7N7U8</accession>
<evidence type="ECO:0000313" key="2">
    <source>
        <dbReference type="EMBL" id="CAA0825125.1"/>
    </source>
</evidence>
<organism evidence="2 3">
    <name type="scientific">Striga hermonthica</name>
    <name type="common">Purple witchweed</name>
    <name type="synonym">Buchnera hermonthica</name>
    <dbReference type="NCBI Taxonomy" id="68872"/>
    <lineage>
        <taxon>Eukaryota</taxon>
        <taxon>Viridiplantae</taxon>
        <taxon>Streptophyta</taxon>
        <taxon>Embryophyta</taxon>
        <taxon>Tracheophyta</taxon>
        <taxon>Spermatophyta</taxon>
        <taxon>Magnoliopsida</taxon>
        <taxon>eudicotyledons</taxon>
        <taxon>Gunneridae</taxon>
        <taxon>Pentapetalae</taxon>
        <taxon>asterids</taxon>
        <taxon>lamiids</taxon>
        <taxon>Lamiales</taxon>
        <taxon>Orobanchaceae</taxon>
        <taxon>Buchnereae</taxon>
        <taxon>Striga</taxon>
    </lineage>
</organism>
<dbReference type="EMBL" id="CACSLK010026072">
    <property type="protein sequence ID" value="CAA0825125.1"/>
    <property type="molecule type" value="Genomic_DNA"/>
</dbReference>
<keyword evidence="1" id="KW-0732">Signal</keyword>
<sequence length="118" mass="13007">HARHGTWLLGGLLLVKCVNAGRCTSRWVLSWLSRCWLSVSWWSLALLRLWAIWAVCDPMTGPAATIANVLPSQALSPVDALTSSANSWELRDRWCCLSWGSWSTVPPIVATSPLPLVP</sequence>
<reference evidence="2" key="1">
    <citation type="submission" date="2019-12" db="EMBL/GenBank/DDBJ databases">
        <authorList>
            <person name="Scholes J."/>
        </authorList>
    </citation>
    <scope>NUCLEOTIDE SEQUENCE</scope>
</reference>
<evidence type="ECO:0000256" key="1">
    <source>
        <dbReference type="SAM" id="SignalP"/>
    </source>
</evidence>
<dbReference type="Proteomes" id="UP001153555">
    <property type="component" value="Unassembled WGS sequence"/>
</dbReference>
<gene>
    <name evidence="2" type="ORF">SHERM_21910</name>
</gene>
<comment type="caution">
    <text evidence="2">The sequence shown here is derived from an EMBL/GenBank/DDBJ whole genome shotgun (WGS) entry which is preliminary data.</text>
</comment>
<protein>
    <submittedName>
        <fullName evidence="2">Uncharacterized protein</fullName>
    </submittedName>
</protein>
<keyword evidence="3" id="KW-1185">Reference proteome</keyword>
<feature type="non-terminal residue" evidence="2">
    <location>
        <position position="118"/>
    </location>
</feature>
<feature type="signal peptide" evidence="1">
    <location>
        <begin position="1"/>
        <end position="20"/>
    </location>
</feature>
<dbReference type="AlphaFoldDB" id="A0A9N7N7U8"/>
<proteinExistence type="predicted"/>
<feature type="non-terminal residue" evidence="2">
    <location>
        <position position="1"/>
    </location>
</feature>